<dbReference type="PANTHER" id="PTHR19303">
    <property type="entry name" value="TRANSPOSON"/>
    <property type="match status" value="1"/>
</dbReference>
<dbReference type="EMBL" id="BGPR01005490">
    <property type="protein sequence ID" value="GBN10664.1"/>
    <property type="molecule type" value="Genomic_DNA"/>
</dbReference>
<comment type="caution">
    <text evidence="2">The sequence shown here is derived from an EMBL/GenBank/DDBJ whole genome shotgun (WGS) entry which is preliminary data.</text>
</comment>
<protein>
    <submittedName>
        <fullName evidence="2">Tigger transposable element-derived protein 2</fullName>
    </submittedName>
</protein>
<feature type="domain" description="DDE-1" evidence="1">
    <location>
        <begin position="22"/>
        <end position="136"/>
    </location>
</feature>
<evidence type="ECO:0000259" key="1">
    <source>
        <dbReference type="Pfam" id="PF03184"/>
    </source>
</evidence>
<dbReference type="InterPro" id="IPR004875">
    <property type="entry name" value="DDE_SF_endonuclease_dom"/>
</dbReference>
<dbReference type="Pfam" id="PF03184">
    <property type="entry name" value="DDE_1"/>
    <property type="match status" value="1"/>
</dbReference>
<evidence type="ECO:0000313" key="3">
    <source>
        <dbReference type="Proteomes" id="UP000499080"/>
    </source>
</evidence>
<evidence type="ECO:0000313" key="2">
    <source>
        <dbReference type="EMBL" id="GBN10664.1"/>
    </source>
</evidence>
<name>A0A4Y2L842_ARAVE</name>
<dbReference type="GO" id="GO:0003677">
    <property type="term" value="F:DNA binding"/>
    <property type="evidence" value="ECO:0007669"/>
    <property type="project" value="TreeGrafter"/>
</dbReference>
<keyword evidence="3" id="KW-1185">Reference proteome</keyword>
<gene>
    <name evidence="2" type="primary">TIGD2_2</name>
    <name evidence="2" type="ORF">AVEN_207634_1</name>
</gene>
<sequence>MLPTKILASRKEAAAPGYKRSKDRVTVYLCSNAAGTHKVPVMLNGKSVKPRAFKNINVKSLPVHYRTSKTAWMNQELFIEWFHSEFVPSVKKHLKSQKLPIKALLVLDTAPSRPSEEELKDGNIHAVFLPPNVTALI</sequence>
<dbReference type="AlphaFoldDB" id="A0A4Y2L842"/>
<dbReference type="PANTHER" id="PTHR19303:SF16">
    <property type="entry name" value="JERKY PROTEIN HOMOLOG-LIKE"/>
    <property type="match status" value="1"/>
</dbReference>
<dbReference type="OrthoDB" id="6436938at2759"/>
<dbReference type="Proteomes" id="UP000499080">
    <property type="component" value="Unassembled WGS sequence"/>
</dbReference>
<accession>A0A4Y2L842</accession>
<reference evidence="2 3" key="1">
    <citation type="journal article" date="2019" name="Sci. Rep.">
        <title>Orb-weaving spider Araneus ventricosus genome elucidates the spidroin gene catalogue.</title>
        <authorList>
            <person name="Kono N."/>
            <person name="Nakamura H."/>
            <person name="Ohtoshi R."/>
            <person name="Moran D.A.P."/>
            <person name="Shinohara A."/>
            <person name="Yoshida Y."/>
            <person name="Fujiwara M."/>
            <person name="Mori M."/>
            <person name="Tomita M."/>
            <person name="Arakawa K."/>
        </authorList>
    </citation>
    <scope>NUCLEOTIDE SEQUENCE [LARGE SCALE GENOMIC DNA]</scope>
</reference>
<organism evidence="2 3">
    <name type="scientific">Araneus ventricosus</name>
    <name type="common">Orbweaver spider</name>
    <name type="synonym">Epeira ventricosa</name>
    <dbReference type="NCBI Taxonomy" id="182803"/>
    <lineage>
        <taxon>Eukaryota</taxon>
        <taxon>Metazoa</taxon>
        <taxon>Ecdysozoa</taxon>
        <taxon>Arthropoda</taxon>
        <taxon>Chelicerata</taxon>
        <taxon>Arachnida</taxon>
        <taxon>Araneae</taxon>
        <taxon>Araneomorphae</taxon>
        <taxon>Entelegynae</taxon>
        <taxon>Araneoidea</taxon>
        <taxon>Araneidae</taxon>
        <taxon>Araneus</taxon>
    </lineage>
</organism>
<proteinExistence type="predicted"/>
<dbReference type="GO" id="GO:0005634">
    <property type="term" value="C:nucleus"/>
    <property type="evidence" value="ECO:0007669"/>
    <property type="project" value="TreeGrafter"/>
</dbReference>
<dbReference type="InterPro" id="IPR050863">
    <property type="entry name" value="CenT-Element_Derived"/>
</dbReference>